<organism evidence="12 13">
    <name type="scientific">Nonomuraea longicatena</name>
    <dbReference type="NCBI Taxonomy" id="83682"/>
    <lineage>
        <taxon>Bacteria</taxon>
        <taxon>Bacillati</taxon>
        <taxon>Actinomycetota</taxon>
        <taxon>Actinomycetes</taxon>
        <taxon>Streptosporangiales</taxon>
        <taxon>Streptosporangiaceae</taxon>
        <taxon>Nonomuraea</taxon>
    </lineage>
</organism>
<dbReference type="GO" id="GO:0016779">
    <property type="term" value="F:nucleotidyltransferase activity"/>
    <property type="evidence" value="ECO:0007669"/>
    <property type="project" value="UniProtKB-KW"/>
</dbReference>
<feature type="site" description="Could play a key role in the communication between the regulatory and the substrate sites" evidence="9">
    <location>
        <position position="101"/>
    </location>
</feature>
<dbReference type="CDD" id="cd04651">
    <property type="entry name" value="LbH_G1P_AT_C"/>
    <property type="match status" value="1"/>
</dbReference>
<comment type="catalytic activity">
    <reaction evidence="9">
        <text>alpha-D-glucose 1-phosphate + ATP + H(+) = ADP-alpha-D-glucose + diphosphate</text>
        <dbReference type="Rhea" id="RHEA:12120"/>
        <dbReference type="ChEBI" id="CHEBI:15378"/>
        <dbReference type="ChEBI" id="CHEBI:30616"/>
        <dbReference type="ChEBI" id="CHEBI:33019"/>
        <dbReference type="ChEBI" id="CHEBI:57498"/>
        <dbReference type="ChEBI" id="CHEBI:58601"/>
        <dbReference type="EC" id="2.7.7.27"/>
    </reaction>
</comment>
<evidence type="ECO:0000256" key="8">
    <source>
        <dbReference type="ARBA" id="ARBA00023277"/>
    </source>
</evidence>
<dbReference type="InterPro" id="IPR029044">
    <property type="entry name" value="Nucleotide-diphossugar_trans"/>
</dbReference>
<dbReference type="PROSITE" id="PS00809">
    <property type="entry name" value="ADP_GLC_PYROPHOSPH_2"/>
    <property type="match status" value="1"/>
</dbReference>
<keyword evidence="7 9" id="KW-0320">Glycogen biosynthesis</keyword>
<evidence type="ECO:0000256" key="7">
    <source>
        <dbReference type="ARBA" id="ARBA00023056"/>
    </source>
</evidence>
<dbReference type="HAMAP" id="MF_00624">
    <property type="entry name" value="GlgC"/>
    <property type="match status" value="1"/>
</dbReference>
<dbReference type="Proteomes" id="UP001501578">
    <property type="component" value="Unassembled WGS sequence"/>
</dbReference>
<evidence type="ECO:0000259" key="11">
    <source>
        <dbReference type="Pfam" id="PF24894"/>
    </source>
</evidence>
<keyword evidence="5 9" id="KW-0547">Nucleotide-binding</keyword>
<comment type="similarity">
    <text evidence="1 9">Belongs to the bacterial/plant glucose-1-phosphate adenylyltransferase family.</text>
</comment>
<dbReference type="NCBIfam" id="NF002023">
    <property type="entry name" value="PRK00844.1"/>
    <property type="match status" value="1"/>
</dbReference>
<comment type="subunit">
    <text evidence="9">Homotetramer.</text>
</comment>
<proteinExistence type="inferred from homology"/>
<keyword evidence="4 9" id="KW-0548">Nucleotidyltransferase</keyword>
<dbReference type="InterPro" id="IPR056818">
    <property type="entry name" value="GlmU/GlgC-like_hexapep"/>
</dbReference>
<evidence type="ECO:0000256" key="2">
    <source>
        <dbReference type="ARBA" id="ARBA00022600"/>
    </source>
</evidence>
<reference evidence="13" key="1">
    <citation type="journal article" date="2019" name="Int. J. Syst. Evol. Microbiol.">
        <title>The Global Catalogue of Microorganisms (GCM) 10K type strain sequencing project: providing services to taxonomists for standard genome sequencing and annotation.</title>
        <authorList>
            <consortium name="The Broad Institute Genomics Platform"/>
            <consortium name="The Broad Institute Genome Sequencing Center for Infectious Disease"/>
            <person name="Wu L."/>
            <person name="Ma J."/>
        </authorList>
    </citation>
    <scope>NUCLEOTIDE SEQUENCE [LARGE SCALE GENOMIC DNA]</scope>
    <source>
        <strain evidence="13">JCM 11136</strain>
    </source>
</reference>
<dbReference type="CDD" id="cd02508">
    <property type="entry name" value="ADP_Glucose_PP"/>
    <property type="match status" value="1"/>
</dbReference>
<comment type="pathway">
    <text evidence="9">Glycan biosynthesis; glycogen biosynthesis.</text>
</comment>
<evidence type="ECO:0000256" key="3">
    <source>
        <dbReference type="ARBA" id="ARBA00022679"/>
    </source>
</evidence>
<dbReference type="SUPFAM" id="SSF53448">
    <property type="entry name" value="Nucleotide-diphospho-sugar transferases"/>
    <property type="match status" value="1"/>
</dbReference>
<evidence type="ECO:0000313" key="13">
    <source>
        <dbReference type="Proteomes" id="UP001501578"/>
    </source>
</evidence>
<sequence>MVSPMTSRRVLAIVLAGGEGRRLLPLTGARAKPAVPFGGMFRLIDFVLSNLTNAGFFKIAVLTQYKSHSLDRYITEGWRLSPLMGHYIAPVPAQTQLGPEWFSGSADALFQNLHLIREDLPDHVLVFGADHVYRMDPEQMVAQHVESGADVTVAATRQPLTLASQFGVIETDDEGRRITRFAEKPENATGLRDSPDEIYASMGNYIFRTQALIDAVSADALDVASRHDVGGNIIPMIVNAGRADVYDFARNTVPGARERERGYWRDVGTLDAYYAAHMDLVAPEPTFDLHNERWPIRTCHDQLSPVKFLRGKEERAGRVVDAIVSPGVVVTGDAVIQRSVLSPRVTVQARALVEDTVLMENVRVGSDAVVRRAIVDRNAVIPDGARIGLDPERDRERFMVTDGGVVVVGADVDWEHAEHRRCTGDLASLAP</sequence>
<evidence type="ECO:0000259" key="10">
    <source>
        <dbReference type="Pfam" id="PF00483"/>
    </source>
</evidence>
<feature type="site" description="Could play a key role in the communication between the regulatory and the substrate sites" evidence="9">
    <location>
        <position position="64"/>
    </location>
</feature>
<feature type="domain" description="Glucose-1-phosphate adenylyltransferase/Bifunctional protein GlmU-like C-terminal hexapeptide" evidence="11">
    <location>
        <begin position="305"/>
        <end position="408"/>
    </location>
</feature>
<keyword evidence="8 9" id="KW-0119">Carbohydrate metabolism</keyword>
<comment type="caution">
    <text evidence="12">The sequence shown here is derived from an EMBL/GenBank/DDBJ whole genome shotgun (WGS) entry which is preliminary data.</text>
</comment>
<evidence type="ECO:0000313" key="12">
    <source>
        <dbReference type="EMBL" id="GAA0924834.1"/>
    </source>
</evidence>
<dbReference type="EMBL" id="BAAAHQ010000011">
    <property type="protein sequence ID" value="GAA0924834.1"/>
    <property type="molecule type" value="Genomic_DNA"/>
</dbReference>
<evidence type="ECO:0000256" key="6">
    <source>
        <dbReference type="ARBA" id="ARBA00022840"/>
    </source>
</evidence>
<feature type="binding site" evidence="9">
    <location>
        <position position="167"/>
    </location>
    <ligand>
        <name>alpha-D-glucose 1-phosphate</name>
        <dbReference type="ChEBI" id="CHEBI:58601"/>
    </ligand>
</feature>
<dbReference type="InterPro" id="IPR011004">
    <property type="entry name" value="Trimer_LpxA-like_sf"/>
</dbReference>
<evidence type="ECO:0000256" key="5">
    <source>
        <dbReference type="ARBA" id="ARBA00022741"/>
    </source>
</evidence>
<evidence type="ECO:0000256" key="9">
    <source>
        <dbReference type="HAMAP-Rule" id="MF_00624"/>
    </source>
</evidence>
<dbReference type="NCBIfam" id="NF001947">
    <property type="entry name" value="PRK00725.1"/>
    <property type="match status" value="1"/>
</dbReference>
<keyword evidence="6 9" id="KW-0067">ATP-binding</keyword>
<dbReference type="InterPro" id="IPR005835">
    <property type="entry name" value="NTP_transferase_dom"/>
</dbReference>
<keyword evidence="3 9" id="KW-0808">Transferase</keyword>
<dbReference type="Pfam" id="PF24894">
    <property type="entry name" value="Hexapep_GlmU"/>
    <property type="match status" value="1"/>
</dbReference>
<dbReference type="SUPFAM" id="SSF51161">
    <property type="entry name" value="Trimeric LpxA-like enzymes"/>
    <property type="match status" value="1"/>
</dbReference>
<dbReference type="EC" id="2.7.7.27" evidence="9"/>
<feature type="domain" description="Nucleotidyl transferase" evidence="10">
    <location>
        <begin position="12"/>
        <end position="280"/>
    </location>
</feature>
<evidence type="ECO:0000256" key="4">
    <source>
        <dbReference type="ARBA" id="ARBA00022695"/>
    </source>
</evidence>
<dbReference type="InterPro" id="IPR005836">
    <property type="entry name" value="ADP_Glu_pyroP_CS"/>
</dbReference>
<accession>A0ABP3ZND6</accession>
<comment type="function">
    <text evidence="9">Involved in the biosynthesis of ADP-glucose, a building block required for the elongation reactions to produce glycogen. Catalyzes the reaction between ATP and alpha-D-glucose 1-phosphate (G1P) to produce pyrophosphate and ADP-Glc.</text>
</comment>
<name>A0ABP3ZND6_9ACTN</name>
<feature type="binding site" evidence="9">
    <location>
        <begin position="183"/>
        <end position="184"/>
    </location>
    <ligand>
        <name>alpha-D-glucose 1-phosphate</name>
        <dbReference type="ChEBI" id="CHEBI:58601"/>
    </ligand>
</feature>
<dbReference type="Pfam" id="PF00483">
    <property type="entry name" value="NTP_transferase"/>
    <property type="match status" value="1"/>
</dbReference>
<dbReference type="InterPro" id="IPR023049">
    <property type="entry name" value="GlgC_bac"/>
</dbReference>
<dbReference type="Gene3D" id="3.90.550.10">
    <property type="entry name" value="Spore Coat Polysaccharide Biosynthesis Protein SpsA, Chain A"/>
    <property type="match status" value="1"/>
</dbReference>
<dbReference type="PANTHER" id="PTHR43523:SF2">
    <property type="entry name" value="GLUCOSE-1-PHOSPHATE ADENYLYLTRANSFERASE"/>
    <property type="match status" value="1"/>
</dbReference>
<comment type="caution">
    <text evidence="9">Lacks conserved residue(s) required for the propagation of feature annotation.</text>
</comment>
<gene>
    <name evidence="12" type="primary">glgC_2</name>
    <name evidence="9" type="synonym">glgC</name>
    <name evidence="12" type="ORF">GCM10009560_25880</name>
</gene>
<dbReference type="Gene3D" id="2.160.10.10">
    <property type="entry name" value="Hexapeptide repeat proteins"/>
    <property type="match status" value="1"/>
</dbReference>
<dbReference type="InterPro" id="IPR011831">
    <property type="entry name" value="ADP-Glc_PPase"/>
</dbReference>
<evidence type="ECO:0000256" key="1">
    <source>
        <dbReference type="ARBA" id="ARBA00010443"/>
    </source>
</evidence>
<dbReference type="PROSITE" id="PS00810">
    <property type="entry name" value="ADP_GLC_PYROPHOSPH_3"/>
    <property type="match status" value="1"/>
</dbReference>
<keyword evidence="2 9" id="KW-0321">Glycogen metabolism</keyword>
<keyword evidence="13" id="KW-1185">Reference proteome</keyword>
<feature type="binding site" evidence="9">
    <location>
        <position position="201"/>
    </location>
    <ligand>
        <name>alpha-D-glucose 1-phosphate</name>
        <dbReference type="ChEBI" id="CHEBI:58601"/>
    </ligand>
</feature>
<dbReference type="PANTHER" id="PTHR43523">
    <property type="entry name" value="GLUCOSE-1-PHOSPHATE ADENYLYLTRANSFERASE-RELATED"/>
    <property type="match status" value="1"/>
</dbReference>
<protein>
    <recommendedName>
        <fullName evidence="9">Glucose-1-phosphate adenylyltransferase</fullName>
        <ecNumber evidence="9">2.7.7.27</ecNumber>
    </recommendedName>
    <alternativeName>
        <fullName evidence="9">ADP-glucose pyrophosphorylase</fullName>
        <shortName evidence="9">ADPGlc PPase</shortName>
    </alternativeName>
    <alternativeName>
        <fullName evidence="9">ADP-glucose synthase</fullName>
    </alternativeName>
</protein>